<evidence type="ECO:0000256" key="7">
    <source>
        <dbReference type="SAM" id="MobiDB-lite"/>
    </source>
</evidence>
<keyword evidence="3 6" id="KW-1140">T=1 icosahedral capsid protein</keyword>
<proteinExistence type="inferred from homology"/>
<organism evidence="8 9">
    <name type="scientific">Seal anellovirus 5</name>
    <dbReference type="NCBI Taxonomy" id="1566010"/>
    <lineage>
        <taxon>Viruses</taxon>
        <taxon>Monodnaviria</taxon>
        <taxon>Shotokuvirae</taxon>
        <taxon>Commensaviricota</taxon>
        <taxon>Cardeaviricetes</taxon>
        <taxon>Sanitavirales</taxon>
        <taxon>Anelloviridae</taxon>
        <taxon>Nutorquevirus</taxon>
        <taxon>Nutorquevirus phoci4</taxon>
    </lineage>
</organism>
<protein>
    <recommendedName>
        <fullName evidence="6">Capsid protein</fullName>
    </recommendedName>
</protein>
<feature type="compositionally biased region" description="Basic residues" evidence="7">
    <location>
        <begin position="599"/>
        <end position="621"/>
    </location>
</feature>
<sequence>MAWYWRWRTRQWRWRPRRRFTRRRRGLYNRRTYRFGRYRGRVRRRRLRRRRRRRRAPIASKVIVWNPERVVKCRIIGWHFGLFCNSLNSMLCTYVPTVEKKRPILGLHGGGVTLIPFTLESFYRDFLYRRAFWTRSNEGFDLGMYLGTRFTFFPHWQYPYIVTWLRDFSTPQPHHIRDMHPAISLFQANKKVILPRSFGRKKKFSLWLRPPPLNERKWYTIQSWCNVVLAKIGITFINITSPLLHKDTPYPACFAGWSNTSGNFEHRPLWDSQIGNPQTLGNKPEHLATYNVPIMYRPHWDDGKGNYLLVNTGHTPPNIGGMWSPSGGNRVPILSSLAIDMPYWQWFYGCTEISGVFQTTRTEMGPIYWPNVVGILWYADVGTYLPGQTKLTPDYRTYAPEQLPGTKDNRVWVILSHDPPALWGDFDSTRPATADKWPNLLTIEEIGSKISGTAGFALGPGEMPTATASIPFFYKSYWKWGGTFADAEIHVRDPCSDHPMATSTDRFGVQIRDPATVSLANIHPWDLEHGAISKPAMLRLLSSIFDPGSLQPAQPLQPAEHPKAKEGDEEGSPEQSSSDGDSDTPCSEETSSEEETAVWKRKLQRMAKRVRRERQFRRRVKQRLEDLRSSGPSYASYTH</sequence>
<accession>A0A0A7U2I7</accession>
<dbReference type="RefSeq" id="YP_010790318.1">
    <property type="nucleotide sequence ID" value="NC_075415.1"/>
</dbReference>
<reference evidence="8 9" key="1">
    <citation type="journal article" date="2014" name="J. Gen. Virol.">
        <title>Identification of DNA sequences that imply a novel gammaherpesvirus in seals.</title>
        <authorList>
            <person name="Bodewes R."/>
            <person name="Sanchez Contreras G.J."/>
            <person name="Rubio Garcia A."/>
            <person name="Hapsari R."/>
            <person name="van de Bildt M.W."/>
            <person name="Kuiken T."/>
            <person name="Osterhaus A.D."/>
        </authorList>
    </citation>
    <scope>NUCLEOTIDE SEQUENCE [LARGE SCALE GENOMIC DNA]</scope>
    <source>
        <strain evidence="8">SeAv5-PV13-431</strain>
    </source>
</reference>
<evidence type="ECO:0000256" key="1">
    <source>
        <dbReference type="ARBA" id="ARBA00004328"/>
    </source>
</evidence>
<evidence type="ECO:0000313" key="9">
    <source>
        <dbReference type="Proteomes" id="UP000296353"/>
    </source>
</evidence>
<comment type="subcellular location">
    <subcellularLocation>
        <location evidence="1 6">Virion</location>
    </subcellularLocation>
</comment>
<feature type="region of interest" description="Disordered" evidence="7">
    <location>
        <begin position="549"/>
        <end position="639"/>
    </location>
</feature>
<dbReference type="Proteomes" id="UP000296353">
    <property type="component" value="Segment"/>
</dbReference>
<evidence type="ECO:0000313" key="8">
    <source>
        <dbReference type="EMBL" id="AJA71663.1"/>
    </source>
</evidence>
<comment type="function">
    <text evidence="6">Self-assembles to form an icosahedral capsid.</text>
</comment>
<dbReference type="KEGG" id="vg:80527676"/>
<keyword evidence="9" id="KW-1185">Reference proteome</keyword>
<dbReference type="InterPro" id="IPR004219">
    <property type="entry name" value="TTvirus_Unk"/>
</dbReference>
<keyword evidence="4 6" id="KW-0167">Capsid protein</keyword>
<feature type="compositionally biased region" description="Polar residues" evidence="7">
    <location>
        <begin position="630"/>
        <end position="639"/>
    </location>
</feature>
<dbReference type="GO" id="GO:0039615">
    <property type="term" value="C:T=1 icosahedral viral capsid"/>
    <property type="evidence" value="ECO:0007669"/>
    <property type="project" value="UniProtKB-UniRule"/>
</dbReference>
<evidence type="ECO:0000256" key="2">
    <source>
        <dbReference type="ARBA" id="ARBA00006131"/>
    </source>
</evidence>
<dbReference type="Pfam" id="PF02956">
    <property type="entry name" value="TT_ORF1"/>
    <property type="match status" value="1"/>
</dbReference>
<dbReference type="EMBL" id="KM262782">
    <property type="protein sequence ID" value="AJA71663.1"/>
    <property type="molecule type" value="Genomic_DNA"/>
</dbReference>
<evidence type="ECO:0000256" key="4">
    <source>
        <dbReference type="ARBA" id="ARBA00022561"/>
    </source>
</evidence>
<dbReference type="GeneID" id="80527676"/>
<keyword evidence="5 6" id="KW-0946">Virion</keyword>
<evidence type="ECO:0000256" key="6">
    <source>
        <dbReference type="RuleBase" id="RU361230"/>
    </source>
</evidence>
<evidence type="ECO:0000256" key="5">
    <source>
        <dbReference type="ARBA" id="ARBA00022844"/>
    </source>
</evidence>
<evidence type="ECO:0000256" key="3">
    <source>
        <dbReference type="ARBA" id="ARBA00022431"/>
    </source>
</evidence>
<comment type="similarity">
    <text evidence="2 6">Belongs to the anelloviridae capsid protein family.</text>
</comment>
<name>A0A0A7U2I7_9VIRU</name>